<organism evidence="2 3">
    <name type="scientific">Flavonifractor plautii</name>
    <name type="common">Fusobacterium plautii</name>
    <dbReference type="NCBI Taxonomy" id="292800"/>
    <lineage>
        <taxon>Bacteria</taxon>
        <taxon>Bacillati</taxon>
        <taxon>Bacillota</taxon>
        <taxon>Clostridia</taxon>
        <taxon>Eubacteriales</taxon>
        <taxon>Oscillospiraceae</taxon>
        <taxon>Flavonifractor</taxon>
    </lineage>
</organism>
<evidence type="ECO:0000313" key="2">
    <source>
        <dbReference type="EMBL" id="MSB22084.1"/>
    </source>
</evidence>
<dbReference type="CDD" id="cd10150">
    <property type="entry name" value="CobN_like"/>
    <property type="match status" value="1"/>
</dbReference>
<accession>A0A174VQP4</accession>
<dbReference type="InterPro" id="IPR003672">
    <property type="entry name" value="CobN/Mg_chltase"/>
</dbReference>
<evidence type="ECO:0000313" key="3">
    <source>
        <dbReference type="Proteomes" id="UP000434475"/>
    </source>
</evidence>
<name>A0A174VQP4_FLAPL</name>
<proteinExistence type="predicted"/>
<dbReference type="AlphaFoldDB" id="A0A174VQP4"/>
<gene>
    <name evidence="2" type="ORF">GKE97_21660</name>
</gene>
<comment type="caution">
    <text evidence="2">The sequence shown here is derived from an EMBL/GenBank/DDBJ whole genome shotgun (WGS) entry which is preliminary data.</text>
</comment>
<dbReference type="RefSeq" id="WP_055271571.1">
    <property type="nucleotide sequence ID" value="NZ_JAJCIK010000039.1"/>
</dbReference>
<feature type="domain" description="CobN/magnesium chelatase" evidence="1">
    <location>
        <begin position="117"/>
        <end position="1228"/>
    </location>
</feature>
<dbReference type="EMBL" id="WKPR01000033">
    <property type="protein sequence ID" value="MSB22084.1"/>
    <property type="molecule type" value="Genomic_DNA"/>
</dbReference>
<sequence length="1248" mass="137849">MVKLLFVLMNEYRLWALPQALAALERRYPGAVEGRVYSVREINADAGLERALLADGAAADMAFLASHGSIQNLYCFSRLWEALEGRPVYFTSTMGDELAELLPRLGLEPALYAALDSYYQAGSPADLEGLVLCALNGRFGGDYPLSPPSPPRGQGVYTLEGFLPPEREAGYRARMAAETRPVIGVLIHDHYARTGNLEHVDALLRAIQARGGVPYALSDSFAADHGTEQGILYRMERFYRRADGTPIPGALVVSYGFSLTTLAGREARAGQVPASVFENWGLPVIQGLTTYFSADEYRRDIRGLDLVSLPVCVYQPEFDGQLISVPYAVTERTADGRKVCLPLPDRVTRVAELACRWAELARKPMPEKKVAVIFHNMPPRSDTIGSAHGLDTPETVFRVVRALENQGLRTAYSFSSGAEIIARIRAAVTNDNRWLSPEAALERAEATVPAEQYRGWFDRLNPETRAQMEESWGPAPGTVMVSGSQIVIPGIRNGSLFVGVQPMRSAPERAEELYHSTDSTPPHSYLAFYRWVDEVFGADVVLHVGTHGTLEWLPGKEIGLSSGCFGDICIGGMPHLYIYNISILGEGMQAKRRSYACILDHLIPSMDDADTYGGLTDLDEAIDGYYHARQARPAQVPALLERIFTLAEELEVTTDLQLERADLEAEPEEGVARLHRWVSRIKTSLVRDGLHIYGQPPEGERFDHLARALVRVPNGAVPALEDSILLAQGWAPEELRAAPERLYPDGRTALRIVDGAIATARRLVARLSAEGYRPEAAAELLAEEGFPGDTTPLARVLDFVCTQAAPRLRQTTDELDLLLAGVEGRFVPPLPGGSPSRGNAHILPTGRNFYAIDPAAVPSRAAWTVGQALAEQAVDAYRAQKGEPWPESVAIVVYSDECMKTNGEDIAEVFALMGVRPRYLGQTDKVVGVEPIPLAELGRPRIDAVLRISGLFRDTFPNVVELVERAVLAVAGLDEPPEQNFVKKHTDQERKRLVAEGLSENEALEQASLRVFGCPPGTYGAGVSKAIHSQNWESWRDLSQVYTLWSAHGYSSRFHGQAMPELFRSQLSSVGMTIKNESSVEIDMLDSDDFYSYHGGLIACVRDCSGQKPVSVAGLTADPARPETARVETELARVMRSRILNPKWLEGLKRHGYKGAQELSTTFDTFFGWDAAAEVASNWMYDAMARQFLLDEETRRWMEQVNDAAVLQMSERFLEAHQRGMWQAGEEELRAIRRIYMDMEGVMEDGFQ</sequence>
<dbReference type="Proteomes" id="UP000434475">
    <property type="component" value="Unassembled WGS sequence"/>
</dbReference>
<protein>
    <submittedName>
        <fullName evidence="2">Cobaltochelatase subunit CobN</fullName>
    </submittedName>
</protein>
<dbReference type="Pfam" id="PF02514">
    <property type="entry name" value="CobN-Mg_chel"/>
    <property type="match status" value="1"/>
</dbReference>
<dbReference type="PANTHER" id="PTHR44119">
    <property type="entry name" value="MAGNESIUM-CHELATASE SUBUNIT CHLH, CHLOROPLASTIC"/>
    <property type="match status" value="1"/>
</dbReference>
<reference evidence="2 3" key="1">
    <citation type="journal article" date="2019" name="Nat. Med.">
        <title>A library of human gut bacterial isolates paired with longitudinal multiomics data enables mechanistic microbiome research.</title>
        <authorList>
            <person name="Poyet M."/>
            <person name="Groussin M."/>
            <person name="Gibbons S.M."/>
            <person name="Avila-Pacheco J."/>
            <person name="Jiang X."/>
            <person name="Kearney S.M."/>
            <person name="Perrotta A.R."/>
            <person name="Berdy B."/>
            <person name="Zhao S."/>
            <person name="Lieberman T.D."/>
            <person name="Swanson P.K."/>
            <person name="Smith M."/>
            <person name="Roesemann S."/>
            <person name="Alexander J.E."/>
            <person name="Rich S.A."/>
            <person name="Livny J."/>
            <person name="Vlamakis H."/>
            <person name="Clish C."/>
            <person name="Bullock K."/>
            <person name="Deik A."/>
            <person name="Scott J."/>
            <person name="Pierce K.A."/>
            <person name="Xavier R.J."/>
            <person name="Alm E.J."/>
        </authorList>
    </citation>
    <scope>NUCLEOTIDE SEQUENCE [LARGE SCALE GENOMIC DNA]</scope>
    <source>
        <strain evidence="2 3">BIOML-A2</strain>
    </source>
</reference>
<dbReference type="PANTHER" id="PTHR44119:SF4">
    <property type="entry name" value="AEROBIC COBALTOCHELATASE SUBUNIT COBN"/>
    <property type="match status" value="1"/>
</dbReference>
<evidence type="ECO:0000259" key="1">
    <source>
        <dbReference type="Pfam" id="PF02514"/>
    </source>
</evidence>